<sequence>MDSGALVTDDIVVNFIKDAIKSSECRCGFVLDDFPRAVVQAKKGPRVHLASGRSNHVKFAPPDVDGKDDTTGEPLIQRKEDNKATLGSRLEEFYKETQPVIDFTVSRENWWK</sequence>
<evidence type="ECO:0000259" key="6">
    <source>
        <dbReference type="Pfam" id="PF05191"/>
    </source>
</evidence>
<dbReference type="EMBL" id="CAKLBY020000047">
    <property type="protein sequence ID" value="CAK7918792.1"/>
    <property type="molecule type" value="Genomic_DNA"/>
</dbReference>
<gene>
    <name evidence="7" type="ORF">PM001_LOCUS5866</name>
</gene>
<comment type="caution">
    <text evidence="7">The sequence shown here is derived from an EMBL/GenBank/DDBJ whole genome shotgun (WGS) entry which is preliminary data.</text>
</comment>
<keyword evidence="2" id="KW-0547">Nucleotide-binding</keyword>
<organism evidence="7 8">
    <name type="scientific">Peronospora matthiolae</name>
    <dbReference type="NCBI Taxonomy" id="2874970"/>
    <lineage>
        <taxon>Eukaryota</taxon>
        <taxon>Sar</taxon>
        <taxon>Stramenopiles</taxon>
        <taxon>Oomycota</taxon>
        <taxon>Peronosporomycetes</taxon>
        <taxon>Peronosporales</taxon>
        <taxon>Peronosporaceae</taxon>
        <taxon>Peronospora</taxon>
    </lineage>
</organism>
<dbReference type="CDD" id="cd01428">
    <property type="entry name" value="ADK"/>
    <property type="match status" value="1"/>
</dbReference>
<dbReference type="Proteomes" id="UP001162060">
    <property type="component" value="Unassembled WGS sequence"/>
</dbReference>
<dbReference type="Pfam" id="PF05191">
    <property type="entry name" value="ADK_lid"/>
    <property type="match status" value="1"/>
</dbReference>
<comment type="similarity">
    <text evidence="4">Belongs to the adenylate kinase family.</text>
</comment>
<dbReference type="SUPFAM" id="SSF52540">
    <property type="entry name" value="P-loop containing nucleoside triphosphate hydrolases"/>
    <property type="match status" value="1"/>
</dbReference>
<dbReference type="GO" id="GO:0005524">
    <property type="term" value="F:ATP binding"/>
    <property type="evidence" value="ECO:0007669"/>
    <property type="project" value="InterPro"/>
</dbReference>
<evidence type="ECO:0000256" key="3">
    <source>
        <dbReference type="ARBA" id="ARBA00022777"/>
    </source>
</evidence>
<dbReference type="InterPro" id="IPR027417">
    <property type="entry name" value="P-loop_NTPase"/>
</dbReference>
<dbReference type="GO" id="GO:0004017">
    <property type="term" value="F:AMP kinase activity"/>
    <property type="evidence" value="ECO:0007669"/>
    <property type="project" value="InterPro"/>
</dbReference>
<evidence type="ECO:0000313" key="8">
    <source>
        <dbReference type="Proteomes" id="UP001162060"/>
    </source>
</evidence>
<keyword evidence="1 4" id="KW-0808">Transferase</keyword>
<dbReference type="Gene3D" id="3.40.50.300">
    <property type="entry name" value="P-loop containing nucleotide triphosphate hydrolases"/>
    <property type="match status" value="2"/>
</dbReference>
<dbReference type="PRINTS" id="PR00094">
    <property type="entry name" value="ADENYLTKNASE"/>
</dbReference>
<feature type="domain" description="Adenylate kinase active site lid" evidence="6">
    <location>
        <begin position="46"/>
        <end position="79"/>
    </location>
</feature>
<evidence type="ECO:0000256" key="2">
    <source>
        <dbReference type="ARBA" id="ARBA00022741"/>
    </source>
</evidence>
<feature type="compositionally biased region" description="Basic and acidic residues" evidence="5">
    <location>
        <begin position="64"/>
        <end position="81"/>
    </location>
</feature>
<proteinExistence type="inferred from homology"/>
<reference evidence="7" key="1">
    <citation type="submission" date="2024-01" db="EMBL/GenBank/DDBJ databases">
        <authorList>
            <person name="Webb A."/>
        </authorList>
    </citation>
    <scope>NUCLEOTIDE SEQUENCE</scope>
    <source>
        <strain evidence="7">Pm1</strain>
    </source>
</reference>
<accession>A0AAV1TEI4</accession>
<dbReference type="Pfam" id="PF00406">
    <property type="entry name" value="ADK"/>
    <property type="match status" value="1"/>
</dbReference>
<dbReference type="AlphaFoldDB" id="A0AAV1TEI4"/>
<evidence type="ECO:0000313" key="7">
    <source>
        <dbReference type="EMBL" id="CAK7918792.1"/>
    </source>
</evidence>
<feature type="region of interest" description="Disordered" evidence="5">
    <location>
        <begin position="50"/>
        <end position="81"/>
    </location>
</feature>
<dbReference type="InterPro" id="IPR007862">
    <property type="entry name" value="Adenylate_kinase_lid-dom"/>
</dbReference>
<evidence type="ECO:0000256" key="1">
    <source>
        <dbReference type="ARBA" id="ARBA00022679"/>
    </source>
</evidence>
<evidence type="ECO:0000256" key="4">
    <source>
        <dbReference type="RuleBase" id="RU003330"/>
    </source>
</evidence>
<dbReference type="PANTHER" id="PTHR23359">
    <property type="entry name" value="NUCLEOTIDE KINASE"/>
    <property type="match status" value="1"/>
</dbReference>
<name>A0AAV1TEI4_9STRA</name>
<protein>
    <recommendedName>
        <fullName evidence="6">Adenylate kinase active site lid domain-containing protein</fullName>
    </recommendedName>
</protein>
<keyword evidence="3 4" id="KW-0418">Kinase</keyword>
<dbReference type="InterPro" id="IPR000850">
    <property type="entry name" value="Adenylat/UMP-CMP_kin"/>
</dbReference>
<evidence type="ECO:0000256" key="5">
    <source>
        <dbReference type="SAM" id="MobiDB-lite"/>
    </source>
</evidence>